<dbReference type="Proteomes" id="UP000601223">
    <property type="component" value="Unassembled WGS sequence"/>
</dbReference>
<comment type="caution">
    <text evidence="1">The sequence shown here is derived from an EMBL/GenBank/DDBJ whole genome shotgun (WGS) entry which is preliminary data.</text>
</comment>
<proteinExistence type="predicted"/>
<evidence type="ECO:0000313" key="2">
    <source>
        <dbReference type="Proteomes" id="UP000601223"/>
    </source>
</evidence>
<name>A0A8J3JP80_9ACTN</name>
<reference evidence="1 2" key="1">
    <citation type="submission" date="2021-01" db="EMBL/GenBank/DDBJ databases">
        <title>Whole genome shotgun sequence of Catellatospora bangladeshensis NBRC 107357.</title>
        <authorList>
            <person name="Komaki H."/>
            <person name="Tamura T."/>
        </authorList>
    </citation>
    <scope>NUCLEOTIDE SEQUENCE [LARGE SCALE GENOMIC DNA]</scope>
    <source>
        <strain evidence="1 2">NBRC 107357</strain>
    </source>
</reference>
<organism evidence="1 2">
    <name type="scientific">Catellatospora bangladeshensis</name>
    <dbReference type="NCBI Taxonomy" id="310355"/>
    <lineage>
        <taxon>Bacteria</taxon>
        <taxon>Bacillati</taxon>
        <taxon>Actinomycetota</taxon>
        <taxon>Actinomycetes</taxon>
        <taxon>Micromonosporales</taxon>
        <taxon>Micromonosporaceae</taxon>
        <taxon>Catellatospora</taxon>
    </lineage>
</organism>
<dbReference type="AlphaFoldDB" id="A0A8J3JP80"/>
<accession>A0A8J3JP80</accession>
<keyword evidence="2" id="KW-1185">Reference proteome</keyword>
<protein>
    <submittedName>
        <fullName evidence="1">Uncharacterized protein</fullName>
    </submittedName>
</protein>
<gene>
    <name evidence="1" type="ORF">Cba03nite_21480</name>
</gene>
<dbReference type="RefSeq" id="WP_203744715.1">
    <property type="nucleotide sequence ID" value="NZ_BONF01000010.1"/>
</dbReference>
<evidence type="ECO:0000313" key="1">
    <source>
        <dbReference type="EMBL" id="GIF80799.1"/>
    </source>
</evidence>
<dbReference type="EMBL" id="BONF01000010">
    <property type="protein sequence ID" value="GIF80799.1"/>
    <property type="molecule type" value="Genomic_DNA"/>
</dbReference>
<sequence>MTAGLAPVIAATTHWLARAYPSDGGPAQAARVLAQARQAATVAAWLRYPTETDASLLSMLGPGGTAGLDRAVRADEYDGDRESERVWRGWVDEVVASWAACLLSDARLTADAVTAVAGCEHAAESGHDFARLAEPDAEDRRAAALLRHPDLVAPVANLHRALLIERLRLDPVEVA</sequence>